<proteinExistence type="predicted"/>
<evidence type="ECO:0000256" key="1">
    <source>
        <dbReference type="SAM" id="Coils"/>
    </source>
</evidence>
<evidence type="ECO:0000313" key="5">
    <source>
        <dbReference type="EMBL" id="GEW45106.1"/>
    </source>
</evidence>
<gene>
    <name evidence="5" type="ORF">Tci_217082</name>
</gene>
<dbReference type="InterPro" id="IPR013103">
    <property type="entry name" value="RVT_2"/>
</dbReference>
<reference evidence="5" key="1">
    <citation type="journal article" date="2019" name="Sci. Rep.">
        <title>Draft genome of Tanacetum cinerariifolium, the natural source of mosquito coil.</title>
        <authorList>
            <person name="Yamashiro T."/>
            <person name="Shiraishi A."/>
            <person name="Satake H."/>
            <person name="Nakayama K."/>
        </authorList>
    </citation>
    <scope>NUCLEOTIDE SEQUENCE</scope>
</reference>
<feature type="region of interest" description="Disordered" evidence="2">
    <location>
        <begin position="595"/>
        <end position="614"/>
    </location>
</feature>
<dbReference type="CDD" id="cd09272">
    <property type="entry name" value="RNase_HI_RT_Ty1"/>
    <property type="match status" value="1"/>
</dbReference>
<accession>A0A699GWT3</accession>
<dbReference type="AlphaFoldDB" id="A0A699GWT3"/>
<protein>
    <submittedName>
        <fullName evidence="5">Uncharacterized protein</fullName>
    </submittedName>
</protein>
<organism evidence="5">
    <name type="scientific">Tanacetum cinerariifolium</name>
    <name type="common">Dalmatian daisy</name>
    <name type="synonym">Chrysanthemum cinerariifolium</name>
    <dbReference type="NCBI Taxonomy" id="118510"/>
    <lineage>
        <taxon>Eukaryota</taxon>
        <taxon>Viridiplantae</taxon>
        <taxon>Streptophyta</taxon>
        <taxon>Embryophyta</taxon>
        <taxon>Tracheophyta</taxon>
        <taxon>Spermatophyta</taxon>
        <taxon>Magnoliopsida</taxon>
        <taxon>eudicotyledons</taxon>
        <taxon>Gunneridae</taxon>
        <taxon>Pentapetalae</taxon>
        <taxon>asterids</taxon>
        <taxon>campanulids</taxon>
        <taxon>Asterales</taxon>
        <taxon>Asteraceae</taxon>
        <taxon>Asteroideae</taxon>
        <taxon>Anthemideae</taxon>
        <taxon>Anthemidinae</taxon>
        <taxon>Tanacetum</taxon>
    </lineage>
</organism>
<feature type="domain" description="Reverse transcriptase Ty1/copia-type" evidence="3">
    <location>
        <begin position="43"/>
        <end position="109"/>
    </location>
</feature>
<dbReference type="Pfam" id="PF24626">
    <property type="entry name" value="SH3_Tf2-1"/>
    <property type="match status" value="1"/>
</dbReference>
<comment type="caution">
    <text evidence="5">The sequence shown here is derived from an EMBL/GenBank/DDBJ whole genome shotgun (WGS) entry which is preliminary data.</text>
</comment>
<dbReference type="InterPro" id="IPR056924">
    <property type="entry name" value="SH3_Tf2-1"/>
</dbReference>
<dbReference type="Pfam" id="PF07727">
    <property type="entry name" value="RVT_2"/>
    <property type="match status" value="1"/>
</dbReference>
<keyword evidence="1" id="KW-0175">Coiled coil</keyword>
<evidence type="ECO:0000259" key="4">
    <source>
        <dbReference type="Pfam" id="PF24626"/>
    </source>
</evidence>
<dbReference type="PANTHER" id="PTHR33735:SF14">
    <property type="entry name" value="PHAGE CAPSID SCAFFOLDING PROTEIN (GPO) SERINE PEPTIDASE"/>
    <property type="match status" value="1"/>
</dbReference>
<feature type="coiled-coil region" evidence="1">
    <location>
        <begin position="679"/>
        <end position="717"/>
    </location>
</feature>
<name>A0A699GWT3_TANCI</name>
<evidence type="ECO:0000256" key="2">
    <source>
        <dbReference type="SAM" id="MobiDB-lite"/>
    </source>
</evidence>
<evidence type="ECO:0000259" key="3">
    <source>
        <dbReference type="Pfam" id="PF07727"/>
    </source>
</evidence>
<dbReference type="EMBL" id="BKCJ010058908">
    <property type="protein sequence ID" value="GEW45106.1"/>
    <property type="molecule type" value="Genomic_DNA"/>
</dbReference>
<dbReference type="PANTHER" id="PTHR33735">
    <property type="entry name" value="EXPRESSED PROTEIN"/>
    <property type="match status" value="1"/>
</dbReference>
<feature type="domain" description="Tf2-1-like SH3-like" evidence="4">
    <location>
        <begin position="497"/>
        <end position="551"/>
    </location>
</feature>
<sequence length="771" mass="87620">MLAITAFHDYEIWQMDVNTAFLNEKLTEDVFLAQLEGFEYADEDESCIYVKVSGSVVVFLVLYVDDILLIGNDIPSLQSVNDWLGKCFVMKDLGDSTYILGIKIYRDSKDLCPKTDEELDQMSRVLYASKVGLIMYAMTCTRLDVFFALSMFLVYGGEEELIVTGYHDASWQTDKDDSRSQSGWIFLLNQGAMTWKSLKQDTVEDFTCESEYIAACEASKKAIWIKNFIGDLGVVPTGIKPIIIQAECYGGGGETTPSIPGFMRLDMPMFLGTIRIVGFFPSPILGRVSMKILKERSRIYCNKEQWCNIKLESLVSKPTSLRDAFALSRVTEACLDDHRVSIVRQATTVASGGGLQRTQSSRISVAVCGHKWPGKFMTSEDEDTGPVIEAIQEDALEDGDILILNSLVGYGRPRSLQLWGVLALDIHRLPMNVDLYALPRKGPDIVLDIQWLQNLGKVTHDYSNQTMKFSWLGRDFTKHRMERQANRKRQDVEFNVGDMVLVKLQPYRQVTLAKRYSNKLAKRCYGPFKVLERLEKVAYRLALPDSSKIHPKGIPVQQVLVQWSERPPEEATWEWLLEFKIAYLSYHHEDKHEHIRKSPRVSTTQLTTSKDTTTRRFQRRKLQVGITGSSQVCRNFSVSSSIQPGTPPPPSGNPPMGKWILGIIITVILPFFTNRWTKLLQFEDKLETAVEESEQVIEQVEDIAEAIENVMEDVKDQLPEGQLRNAAEFVEDVAKVIAKDAHSAEKLLDKITLDLTKMVFNVEKFGWQRDF</sequence>